<proteinExistence type="inferred from homology"/>
<dbReference type="HAMAP" id="MF_00377">
    <property type="entry name" value="DnaA_bact"/>
    <property type="match status" value="1"/>
</dbReference>
<feature type="region of interest" description="Domain III, AAA+ region" evidence="8">
    <location>
        <begin position="105"/>
        <end position="321"/>
    </location>
</feature>
<protein>
    <recommendedName>
        <fullName evidence="8 9">Chromosomal replication initiator protein DnaA</fullName>
    </recommendedName>
</protein>
<dbReference type="Pfam" id="PF11638">
    <property type="entry name" value="DnaA_N"/>
    <property type="match status" value="1"/>
</dbReference>
<dbReference type="InterPro" id="IPR020591">
    <property type="entry name" value="Chromosome_initiator_DnaA-like"/>
</dbReference>
<feature type="compositionally biased region" description="Polar residues" evidence="12">
    <location>
        <begin position="79"/>
        <end position="96"/>
    </location>
</feature>
<evidence type="ECO:0000256" key="11">
    <source>
        <dbReference type="RuleBase" id="RU004227"/>
    </source>
</evidence>
<feature type="binding site" evidence="8">
    <location>
        <position position="153"/>
    </location>
    <ligand>
        <name>ATP</name>
        <dbReference type="ChEBI" id="CHEBI:30616"/>
    </ligand>
</feature>
<comment type="caution">
    <text evidence="8">Lacks conserved residue(s) required for the propagation of feature annotation.</text>
</comment>
<dbReference type="InterPro" id="IPR024633">
    <property type="entry name" value="DnaA_N_dom"/>
</dbReference>
<accession>A0ABU2WD61</accession>
<dbReference type="SUPFAM" id="SSF52540">
    <property type="entry name" value="P-loop containing nucleoside triphosphate hydrolases"/>
    <property type="match status" value="1"/>
</dbReference>
<feature type="domain" description="Chromosomal replication initiator DnaA C-terminal" evidence="14">
    <location>
        <begin position="349"/>
        <end position="417"/>
    </location>
</feature>
<dbReference type="CDD" id="cd06571">
    <property type="entry name" value="Bac_DnaA_C"/>
    <property type="match status" value="1"/>
</dbReference>
<dbReference type="PRINTS" id="PR00051">
    <property type="entry name" value="DNAA"/>
</dbReference>
<feature type="region of interest" description="Domain I, interacts with DnaA modulators" evidence="8">
    <location>
        <begin position="1"/>
        <end position="88"/>
    </location>
</feature>
<feature type="binding site" evidence="8">
    <location>
        <position position="149"/>
    </location>
    <ligand>
        <name>ATP</name>
        <dbReference type="ChEBI" id="CHEBI:30616"/>
    </ligand>
</feature>
<dbReference type="SMART" id="SM00382">
    <property type="entry name" value="AAA"/>
    <property type="match status" value="1"/>
</dbReference>
<dbReference type="Gene3D" id="1.10.8.60">
    <property type="match status" value="1"/>
</dbReference>
<evidence type="ECO:0000256" key="4">
    <source>
        <dbReference type="ARBA" id="ARBA00022741"/>
    </source>
</evidence>
<dbReference type="PANTHER" id="PTHR30050:SF2">
    <property type="entry name" value="CHROMOSOMAL REPLICATION INITIATOR PROTEIN DNAA"/>
    <property type="match status" value="1"/>
</dbReference>
<dbReference type="InterPro" id="IPR001957">
    <property type="entry name" value="Chromosome_initiator_DnaA"/>
</dbReference>
<dbReference type="SUPFAM" id="SSF48295">
    <property type="entry name" value="TrpR-like"/>
    <property type="match status" value="1"/>
</dbReference>
<comment type="subunit">
    <text evidence="8">Oligomerizes as a right-handed, spiral filament on DNA at oriC.</text>
</comment>
<dbReference type="NCBIfam" id="TIGR00362">
    <property type="entry name" value="DnaA"/>
    <property type="match status" value="1"/>
</dbReference>
<dbReference type="InterPro" id="IPR010921">
    <property type="entry name" value="Trp_repressor/repl_initiator"/>
</dbReference>
<comment type="subcellular location">
    <subcellularLocation>
        <location evidence="8">Cytoplasm</location>
    </subcellularLocation>
</comment>
<keyword evidence="4 8" id="KW-0547">Nucleotide-binding</keyword>
<dbReference type="Pfam" id="PF00308">
    <property type="entry name" value="Bac_DnaA"/>
    <property type="match status" value="1"/>
</dbReference>
<dbReference type="Pfam" id="PF08299">
    <property type="entry name" value="Bac_DnaA_C"/>
    <property type="match status" value="1"/>
</dbReference>
<evidence type="ECO:0000256" key="3">
    <source>
        <dbReference type="ARBA" id="ARBA00022705"/>
    </source>
</evidence>
<dbReference type="Proteomes" id="UP001254608">
    <property type="component" value="Unassembled WGS sequence"/>
</dbReference>
<evidence type="ECO:0000256" key="7">
    <source>
        <dbReference type="ARBA" id="ARBA00023125"/>
    </source>
</evidence>
<organism evidence="15 16">
    <name type="scientific">Banduia mediterranea</name>
    <dbReference type="NCBI Taxonomy" id="3075609"/>
    <lineage>
        <taxon>Bacteria</taxon>
        <taxon>Pseudomonadati</taxon>
        <taxon>Pseudomonadota</taxon>
        <taxon>Gammaproteobacteria</taxon>
        <taxon>Nevskiales</taxon>
        <taxon>Algiphilaceae</taxon>
        <taxon>Banduia</taxon>
    </lineage>
</organism>
<dbReference type="SMART" id="SM00760">
    <property type="entry name" value="Bac_DnaA_C"/>
    <property type="match status" value="1"/>
</dbReference>
<dbReference type="InterPro" id="IPR038454">
    <property type="entry name" value="DnaA_N_sf"/>
</dbReference>
<evidence type="ECO:0000256" key="1">
    <source>
        <dbReference type="ARBA" id="ARBA00006583"/>
    </source>
</evidence>
<evidence type="ECO:0000313" key="16">
    <source>
        <dbReference type="Proteomes" id="UP001254608"/>
    </source>
</evidence>
<comment type="function">
    <text evidence="8 10">Plays an essential role in the initiation and regulation of chromosomal replication. ATP-DnaA binds to the origin of replication (oriC) to initiate formation of the DNA replication initiation complex once per cell cycle. Binds the DnaA box (a 9 base pair repeat at the origin) and separates the double-stranded (ds)DNA. Forms a right-handed helical filament on oriC DNA; dsDNA binds to the exterior of the filament while single-stranded (ss)DNA is stabiized in the filament's interior. The ATP-DnaA-oriC complex binds and stabilizes one strand of the AT-rich DNA unwinding element (DUE), permitting loading of DNA polymerase. After initiation quickly degrades to an ADP-DnaA complex that is not apt for DNA replication. Binds acidic phospholipids.</text>
</comment>
<comment type="similarity">
    <text evidence="1 8 11">Belongs to the DnaA family.</text>
</comment>
<dbReference type="EMBL" id="JAVRIC010000001">
    <property type="protein sequence ID" value="MDT0495780.1"/>
    <property type="molecule type" value="Genomic_DNA"/>
</dbReference>
<comment type="domain">
    <text evidence="8">Domain I is involved in oligomerization and binding regulators, domain II is flexibile and of varying length in different bacteria, domain III forms the AAA+ region, while domain IV binds dsDNA.</text>
</comment>
<reference evidence="15 16" key="1">
    <citation type="submission" date="2023-09" db="EMBL/GenBank/DDBJ databases">
        <authorList>
            <person name="Rey-Velasco X."/>
        </authorList>
    </citation>
    <scope>NUCLEOTIDE SEQUENCE [LARGE SCALE GENOMIC DNA]</scope>
    <source>
        <strain evidence="15 16">W345</strain>
    </source>
</reference>
<evidence type="ECO:0000256" key="8">
    <source>
        <dbReference type="HAMAP-Rule" id="MF_00377"/>
    </source>
</evidence>
<feature type="region of interest" description="Disordered" evidence="12">
    <location>
        <begin position="78"/>
        <end position="100"/>
    </location>
</feature>
<keyword evidence="2 8" id="KW-0963">Cytoplasm</keyword>
<evidence type="ECO:0000313" key="15">
    <source>
        <dbReference type="EMBL" id="MDT0495780.1"/>
    </source>
</evidence>
<evidence type="ECO:0000256" key="5">
    <source>
        <dbReference type="ARBA" id="ARBA00022840"/>
    </source>
</evidence>
<evidence type="ECO:0000256" key="10">
    <source>
        <dbReference type="RuleBase" id="RU000577"/>
    </source>
</evidence>
<feature type="binding site" evidence="8">
    <location>
        <position position="152"/>
    </location>
    <ligand>
        <name>ATP</name>
        <dbReference type="ChEBI" id="CHEBI:30616"/>
    </ligand>
</feature>
<sequence length="440" mass="49203">MSAALWSHCLTRLEGELSDRELSTWIRPLRAVADGERLLLLAPNPVVMARVSEHYLTVIRLTVSRVGGDDAPQVELAVSGSTEGPQNNPAPSTEDPSTAPRYVGRVDARYTFASFIQGKSNAQGRAAAEQVAEAPGARFNPLLIYGESGLGKTHLMHAIGNFVIDRNPAARVLYVGAEKFVRDMISAIRGGTTETFKENYRSVDALLIDDIHFLVGKAGSQEEFFHTFNELLDGRQQMVMTCDRYPAELDGLDMRLKSRFTWGLTVPVEPPELETRVAILLSKAEGLGLPLPEKVAFFVAQRVRSNVRELEGALNRLAASSRFLGRDITEDFARETLNDIFSSYERMITMDNIKRTVASYYKIRVADLASVRRNRGLARPRQMAMALCKELTQHSLPEIGESFSKDHTTVLHACRRIKQLKDEDIRMREDWENLVRQLGG</sequence>
<evidence type="ECO:0000256" key="9">
    <source>
        <dbReference type="NCBIfam" id="TIGR00362"/>
    </source>
</evidence>
<keyword evidence="16" id="KW-1185">Reference proteome</keyword>
<evidence type="ECO:0000259" key="13">
    <source>
        <dbReference type="SMART" id="SM00382"/>
    </source>
</evidence>
<evidence type="ECO:0000256" key="2">
    <source>
        <dbReference type="ARBA" id="ARBA00022490"/>
    </source>
</evidence>
<feature type="domain" description="AAA+ ATPase" evidence="13">
    <location>
        <begin position="138"/>
        <end position="268"/>
    </location>
</feature>
<dbReference type="RefSeq" id="WP_311363174.1">
    <property type="nucleotide sequence ID" value="NZ_JAVRIC010000001.1"/>
</dbReference>
<evidence type="ECO:0000256" key="12">
    <source>
        <dbReference type="SAM" id="MobiDB-lite"/>
    </source>
</evidence>
<name>A0ABU2WD61_9GAMM</name>
<feature type="region of interest" description="Domain IV, binds dsDNA" evidence="8">
    <location>
        <begin position="322"/>
        <end position="440"/>
    </location>
</feature>
<keyword evidence="7 8" id="KW-0238">DNA-binding</keyword>
<dbReference type="InterPro" id="IPR018312">
    <property type="entry name" value="Chromosome_initiator_DnaA_CS"/>
</dbReference>
<dbReference type="InterPro" id="IPR027417">
    <property type="entry name" value="P-loop_NTPase"/>
</dbReference>
<dbReference type="Gene3D" id="1.10.1750.10">
    <property type="match status" value="1"/>
</dbReference>
<keyword evidence="5 8" id="KW-0067">ATP-binding</keyword>
<dbReference type="CDD" id="cd00009">
    <property type="entry name" value="AAA"/>
    <property type="match status" value="1"/>
</dbReference>
<dbReference type="PANTHER" id="PTHR30050">
    <property type="entry name" value="CHROMOSOMAL REPLICATION INITIATOR PROTEIN DNAA"/>
    <property type="match status" value="1"/>
</dbReference>
<dbReference type="InterPro" id="IPR013159">
    <property type="entry name" value="DnaA_C"/>
</dbReference>
<dbReference type="InterPro" id="IPR013317">
    <property type="entry name" value="DnaA_dom"/>
</dbReference>
<evidence type="ECO:0000256" key="6">
    <source>
        <dbReference type="ARBA" id="ARBA00023121"/>
    </source>
</evidence>
<gene>
    <name evidence="8 15" type="primary">dnaA</name>
    <name evidence="15" type="ORF">RM530_00150</name>
</gene>
<dbReference type="InterPro" id="IPR003593">
    <property type="entry name" value="AAA+_ATPase"/>
</dbReference>
<feature type="binding site" evidence="8">
    <location>
        <position position="151"/>
    </location>
    <ligand>
        <name>ATP</name>
        <dbReference type="ChEBI" id="CHEBI:30616"/>
    </ligand>
</feature>
<evidence type="ECO:0000259" key="14">
    <source>
        <dbReference type="SMART" id="SM00760"/>
    </source>
</evidence>
<dbReference type="PROSITE" id="PS01008">
    <property type="entry name" value="DNAA"/>
    <property type="match status" value="1"/>
</dbReference>
<dbReference type="Gene3D" id="3.40.50.300">
    <property type="entry name" value="P-loop containing nucleotide triphosphate hydrolases"/>
    <property type="match status" value="1"/>
</dbReference>
<keyword evidence="3 8" id="KW-0235">DNA replication</keyword>
<keyword evidence="6 8" id="KW-0446">Lipid-binding</keyword>
<dbReference type="Gene3D" id="3.30.300.180">
    <property type="match status" value="1"/>
</dbReference>
<comment type="caution">
    <text evidence="15">The sequence shown here is derived from an EMBL/GenBank/DDBJ whole genome shotgun (WGS) entry which is preliminary data.</text>
</comment>